<keyword evidence="2" id="KW-1185">Reference proteome</keyword>
<dbReference type="PANTHER" id="PTHR11439:SF470">
    <property type="entry name" value="CYSTEINE-RICH RLK (RECEPTOR-LIKE PROTEIN KINASE) 8"/>
    <property type="match status" value="1"/>
</dbReference>
<dbReference type="Proteomes" id="UP001289374">
    <property type="component" value="Unassembled WGS sequence"/>
</dbReference>
<reference evidence="1" key="1">
    <citation type="submission" date="2020-06" db="EMBL/GenBank/DDBJ databases">
        <authorList>
            <person name="Li T."/>
            <person name="Hu X."/>
            <person name="Zhang T."/>
            <person name="Song X."/>
            <person name="Zhang H."/>
            <person name="Dai N."/>
            <person name="Sheng W."/>
            <person name="Hou X."/>
            <person name="Wei L."/>
        </authorList>
    </citation>
    <scope>NUCLEOTIDE SEQUENCE</scope>
    <source>
        <strain evidence="1">K16</strain>
        <tissue evidence="1">Leaf</tissue>
    </source>
</reference>
<dbReference type="AlphaFoldDB" id="A0AAE1WA42"/>
<dbReference type="PANTHER" id="PTHR11439">
    <property type="entry name" value="GAG-POL-RELATED RETROTRANSPOSON"/>
    <property type="match status" value="1"/>
</dbReference>
<name>A0AAE1WA42_9LAMI</name>
<evidence type="ECO:0000313" key="2">
    <source>
        <dbReference type="Proteomes" id="UP001289374"/>
    </source>
</evidence>
<reference evidence="1" key="2">
    <citation type="journal article" date="2024" name="Plant">
        <title>Genomic evolution and insights into agronomic trait innovations of Sesamum species.</title>
        <authorList>
            <person name="Miao H."/>
            <person name="Wang L."/>
            <person name="Qu L."/>
            <person name="Liu H."/>
            <person name="Sun Y."/>
            <person name="Le M."/>
            <person name="Wang Q."/>
            <person name="Wei S."/>
            <person name="Zheng Y."/>
            <person name="Lin W."/>
            <person name="Duan Y."/>
            <person name="Cao H."/>
            <person name="Xiong S."/>
            <person name="Wang X."/>
            <person name="Wei L."/>
            <person name="Li C."/>
            <person name="Ma Q."/>
            <person name="Ju M."/>
            <person name="Zhao R."/>
            <person name="Li G."/>
            <person name="Mu C."/>
            <person name="Tian Q."/>
            <person name="Mei H."/>
            <person name="Zhang T."/>
            <person name="Gao T."/>
            <person name="Zhang H."/>
        </authorList>
    </citation>
    <scope>NUCLEOTIDE SEQUENCE</scope>
    <source>
        <strain evidence="1">K16</strain>
    </source>
</reference>
<comment type="caution">
    <text evidence="1">The sequence shown here is derived from an EMBL/GenBank/DDBJ whole genome shotgun (WGS) entry which is preliminary data.</text>
</comment>
<dbReference type="EMBL" id="JACGWL010000013">
    <property type="protein sequence ID" value="KAK4389589.1"/>
    <property type="molecule type" value="Genomic_DNA"/>
</dbReference>
<organism evidence="1 2">
    <name type="scientific">Sesamum angolense</name>
    <dbReference type="NCBI Taxonomy" id="2727404"/>
    <lineage>
        <taxon>Eukaryota</taxon>
        <taxon>Viridiplantae</taxon>
        <taxon>Streptophyta</taxon>
        <taxon>Embryophyta</taxon>
        <taxon>Tracheophyta</taxon>
        <taxon>Spermatophyta</taxon>
        <taxon>Magnoliopsida</taxon>
        <taxon>eudicotyledons</taxon>
        <taxon>Gunneridae</taxon>
        <taxon>Pentapetalae</taxon>
        <taxon>asterids</taxon>
        <taxon>lamiids</taxon>
        <taxon>Lamiales</taxon>
        <taxon>Pedaliaceae</taxon>
        <taxon>Sesamum</taxon>
    </lineage>
</organism>
<protein>
    <submittedName>
        <fullName evidence="1">Copia protein</fullName>
    </submittedName>
</protein>
<gene>
    <name evidence="1" type="ORF">Sango_2295900</name>
</gene>
<evidence type="ECO:0000313" key="1">
    <source>
        <dbReference type="EMBL" id="KAK4389589.1"/>
    </source>
</evidence>
<sequence>MLFTKKNLGPAKYFLGLEIARAPEGLAITQSKYIKDILTDLGLHEAKSTNTPLPTGIKFTTHSDQVLHRPAVYRRLVCRLLYLSFTRLDISHATQQRSQFLQTSCKQYWDAVVHLAKYLKGTTQKRLLFPSNRELNLQTCCGADWASCPDSRRSLIGYYIFLGPALIS</sequence>
<proteinExistence type="predicted"/>
<accession>A0AAE1WA42</accession>